<feature type="compositionally biased region" description="Polar residues" evidence="1">
    <location>
        <begin position="824"/>
        <end position="841"/>
    </location>
</feature>
<feature type="region of interest" description="Disordered" evidence="1">
    <location>
        <begin position="820"/>
        <end position="841"/>
    </location>
</feature>
<dbReference type="EMBL" id="AGNL01011174">
    <property type="protein sequence ID" value="EJK68552.1"/>
    <property type="molecule type" value="Genomic_DNA"/>
</dbReference>
<dbReference type="Proteomes" id="UP000266841">
    <property type="component" value="Unassembled WGS sequence"/>
</dbReference>
<dbReference type="OrthoDB" id="57261at2759"/>
<feature type="compositionally biased region" description="Pro residues" evidence="1">
    <location>
        <begin position="482"/>
        <end position="495"/>
    </location>
</feature>
<feature type="compositionally biased region" description="Basic residues" evidence="1">
    <location>
        <begin position="209"/>
        <end position="230"/>
    </location>
</feature>
<name>K0TDE3_THAOC</name>
<protein>
    <submittedName>
        <fullName evidence="3">Uncharacterized protein</fullName>
    </submittedName>
</protein>
<feature type="region of interest" description="Disordered" evidence="1">
    <location>
        <begin position="563"/>
        <end position="588"/>
    </location>
</feature>
<keyword evidence="2" id="KW-0732">Signal</keyword>
<keyword evidence="4" id="KW-1185">Reference proteome</keyword>
<feature type="compositionally biased region" description="Polar residues" evidence="1">
    <location>
        <begin position="257"/>
        <end position="269"/>
    </location>
</feature>
<accession>K0TDE3</accession>
<feature type="region of interest" description="Disordered" evidence="1">
    <location>
        <begin position="74"/>
        <end position="272"/>
    </location>
</feature>
<feature type="compositionally biased region" description="Basic residues" evidence="1">
    <location>
        <begin position="151"/>
        <end position="164"/>
    </location>
</feature>
<proteinExistence type="predicted"/>
<dbReference type="PANTHER" id="PTHR34403:SF14">
    <property type="entry name" value="OS05G0225800 PROTEIN"/>
    <property type="match status" value="1"/>
</dbReference>
<evidence type="ECO:0000313" key="4">
    <source>
        <dbReference type="Proteomes" id="UP000266841"/>
    </source>
</evidence>
<feature type="compositionally biased region" description="Basic residues" evidence="1">
    <location>
        <begin position="81"/>
        <end position="95"/>
    </location>
</feature>
<feature type="signal peptide" evidence="2">
    <location>
        <begin position="1"/>
        <end position="29"/>
    </location>
</feature>
<feature type="region of interest" description="Disordered" evidence="1">
    <location>
        <begin position="725"/>
        <end position="749"/>
    </location>
</feature>
<feature type="chain" id="PRO_5003841749" evidence="2">
    <location>
        <begin position="30"/>
        <end position="841"/>
    </location>
</feature>
<feature type="compositionally biased region" description="Low complexity" evidence="1">
    <location>
        <begin position="729"/>
        <end position="749"/>
    </location>
</feature>
<dbReference type="PROSITE" id="PS51257">
    <property type="entry name" value="PROKAR_LIPOPROTEIN"/>
    <property type="match status" value="1"/>
</dbReference>
<organism evidence="3 4">
    <name type="scientific">Thalassiosira oceanica</name>
    <name type="common">Marine diatom</name>
    <dbReference type="NCBI Taxonomy" id="159749"/>
    <lineage>
        <taxon>Eukaryota</taxon>
        <taxon>Sar</taxon>
        <taxon>Stramenopiles</taxon>
        <taxon>Ochrophyta</taxon>
        <taxon>Bacillariophyta</taxon>
        <taxon>Coscinodiscophyceae</taxon>
        <taxon>Thalassiosirophycidae</taxon>
        <taxon>Thalassiosirales</taxon>
        <taxon>Thalassiosiraceae</taxon>
        <taxon>Thalassiosira</taxon>
    </lineage>
</organism>
<dbReference type="InterPro" id="IPR050972">
    <property type="entry name" value="SDr-like"/>
</dbReference>
<sequence length="841" mass="91652">MLAGPRTRPQSRRLGLLLAILAIVSACSAGIPNENDRFLGTRLDDQDRPLVDGENENEAGYASILAMKGQAPEVDADERLLRRRKANGKKKRKRQEKPTTSNKMEVAVEAGPRRKPKGPKPAAKKPVRKPNKATRPKRNKPQAKAATGPGRKPKGPKPAAKKPGRNPTKPKPASKPKKPSGRPGKPQKGKDKPKKDKPKQDKPEPKRAPSGKKKKKGKKGTNVKNNKKPKRVSDTPKNSQFVISGKVESRPGLRPASQPSSSGQNTRASASCVRANSRYRTCLDRDTGLVVTNGGKPQTRSGQQLASGFVYVNFLQDSTPTSCADVEQLEATTLSYLADNIGGTGANYGPVCVQARRDAYAEEQVPDRGRMTQSNTVEMEITYTVKNTRKLLTIGDGEFGTEVGDDNAERFLELQRADLNPASLKEEASRELNTQCSSLERALCCTQAVILGGDVGIYCRSVGCSTVNCGSGREPIERAPSPRQPSRPSGWPPASSPVSSPVSRPLYVITPVKPAGKPYGMPYSKPYYRPKPRYVAKTYTNTHSKPDKSWHKQARHNIFGRRTAEKAAGDAPDGNEDERQLQQSPRPFSLAGQDFNSVIRRNTAFLPAKTTAELDMLNLDDVATCAANRYSIEKQFGTPTLLCEDFERDNCEENDDLLPKLTSENGGCLLPMPTNMPTEMPTESPIPTYMPTYEPTDGPTGGPTETYPDHSKLIVARHTSLPMPPTTPIPSLSPTLPVPTQDPTSEPTTLPTAEPTLFPTGIPTQEPPVHGAYYRTFVCANQPTNCRASKFELHCLSLFKPVLILLGPTPQKTGYPTIEPTAEPTIQPTTDFPTIAPSFNP</sequence>
<evidence type="ECO:0000256" key="2">
    <source>
        <dbReference type="SAM" id="SignalP"/>
    </source>
</evidence>
<gene>
    <name evidence="3" type="ORF">THAOC_10256</name>
</gene>
<dbReference type="AlphaFoldDB" id="K0TDE3"/>
<feature type="compositionally biased region" description="Basic and acidic residues" evidence="1">
    <location>
        <begin position="188"/>
        <end position="207"/>
    </location>
</feature>
<feature type="non-terminal residue" evidence="3">
    <location>
        <position position="841"/>
    </location>
</feature>
<evidence type="ECO:0000313" key="3">
    <source>
        <dbReference type="EMBL" id="EJK68552.1"/>
    </source>
</evidence>
<feature type="compositionally biased region" description="Basic residues" evidence="1">
    <location>
        <begin position="172"/>
        <end position="187"/>
    </location>
</feature>
<reference evidence="3 4" key="1">
    <citation type="journal article" date="2012" name="Genome Biol.">
        <title>Genome and low-iron response of an oceanic diatom adapted to chronic iron limitation.</title>
        <authorList>
            <person name="Lommer M."/>
            <person name="Specht M."/>
            <person name="Roy A.S."/>
            <person name="Kraemer L."/>
            <person name="Andreson R."/>
            <person name="Gutowska M.A."/>
            <person name="Wolf J."/>
            <person name="Bergner S.V."/>
            <person name="Schilhabel M.B."/>
            <person name="Klostermeier U.C."/>
            <person name="Beiko R.G."/>
            <person name="Rosenstiel P."/>
            <person name="Hippler M."/>
            <person name="Laroche J."/>
        </authorList>
    </citation>
    <scope>NUCLEOTIDE SEQUENCE [LARGE SCALE GENOMIC DNA]</scope>
    <source>
        <strain evidence="3 4">CCMP1005</strain>
    </source>
</reference>
<comment type="caution">
    <text evidence="3">The sequence shown here is derived from an EMBL/GenBank/DDBJ whole genome shotgun (WGS) entry which is preliminary data.</text>
</comment>
<evidence type="ECO:0000256" key="1">
    <source>
        <dbReference type="SAM" id="MobiDB-lite"/>
    </source>
</evidence>
<feature type="compositionally biased region" description="Basic residues" evidence="1">
    <location>
        <begin position="113"/>
        <end position="141"/>
    </location>
</feature>
<dbReference type="PANTHER" id="PTHR34403">
    <property type="entry name" value="TOL-PAL SYSTEM PROTEIN TOLA"/>
    <property type="match status" value="1"/>
</dbReference>
<feature type="region of interest" description="Disordered" evidence="1">
    <location>
        <begin position="470"/>
        <end position="503"/>
    </location>
</feature>